<sequence>MAFFSDFFDCFLDSGRVTCEGDGCNATKTKSSKDKSTGTTAPIPLPYFFPIGTTLSRL</sequence>
<dbReference type="EMBL" id="DUZY01000001">
    <property type="protein sequence ID" value="DAD23385.1"/>
    <property type="molecule type" value="Genomic_DNA"/>
</dbReference>
<keyword evidence="2" id="KW-1185">Reference proteome</keyword>
<gene>
    <name evidence="1" type="ORF">HUJ06_024848</name>
</gene>
<evidence type="ECO:0000313" key="1">
    <source>
        <dbReference type="EMBL" id="DAD23385.1"/>
    </source>
</evidence>
<reference evidence="1 2" key="1">
    <citation type="journal article" date="2020" name="Mol. Biol. Evol.">
        <title>Distinct Expression and Methylation Patterns for Genes with Different Fates following a Single Whole-Genome Duplication in Flowering Plants.</title>
        <authorList>
            <person name="Shi T."/>
            <person name="Rahmani R.S."/>
            <person name="Gugger P.F."/>
            <person name="Wang M."/>
            <person name="Li H."/>
            <person name="Zhang Y."/>
            <person name="Li Z."/>
            <person name="Wang Q."/>
            <person name="Van de Peer Y."/>
            <person name="Marchal K."/>
            <person name="Chen J."/>
        </authorList>
    </citation>
    <scope>NUCLEOTIDE SEQUENCE [LARGE SCALE GENOMIC DNA]</scope>
    <source>
        <tissue evidence="1">Leaf</tissue>
    </source>
</reference>
<comment type="caution">
    <text evidence="1">The sequence shown here is derived from an EMBL/GenBank/DDBJ whole genome shotgun (WGS) entry which is preliminary data.</text>
</comment>
<protein>
    <submittedName>
        <fullName evidence="1">Uncharacterized protein</fullName>
    </submittedName>
</protein>
<proteinExistence type="predicted"/>
<name>A0A822XX86_NELNU</name>
<dbReference type="Proteomes" id="UP000607653">
    <property type="component" value="Unassembled WGS sequence"/>
</dbReference>
<evidence type="ECO:0000313" key="2">
    <source>
        <dbReference type="Proteomes" id="UP000607653"/>
    </source>
</evidence>
<organism evidence="1 2">
    <name type="scientific">Nelumbo nucifera</name>
    <name type="common">Sacred lotus</name>
    <dbReference type="NCBI Taxonomy" id="4432"/>
    <lineage>
        <taxon>Eukaryota</taxon>
        <taxon>Viridiplantae</taxon>
        <taxon>Streptophyta</taxon>
        <taxon>Embryophyta</taxon>
        <taxon>Tracheophyta</taxon>
        <taxon>Spermatophyta</taxon>
        <taxon>Magnoliopsida</taxon>
        <taxon>Proteales</taxon>
        <taxon>Nelumbonaceae</taxon>
        <taxon>Nelumbo</taxon>
    </lineage>
</organism>
<dbReference type="AlphaFoldDB" id="A0A822XX86"/>
<accession>A0A822XX86</accession>